<gene>
    <name evidence="2" type="ORF">P170DRAFT_434927</name>
</gene>
<protein>
    <recommendedName>
        <fullName evidence="4">AT DNA binding protein</fullName>
    </recommendedName>
</protein>
<evidence type="ECO:0000256" key="1">
    <source>
        <dbReference type="SAM" id="MobiDB-lite"/>
    </source>
</evidence>
<feature type="region of interest" description="Disordered" evidence="1">
    <location>
        <begin position="287"/>
        <end position="799"/>
    </location>
</feature>
<feature type="compositionally biased region" description="Basic and acidic residues" evidence="1">
    <location>
        <begin position="471"/>
        <end position="485"/>
    </location>
</feature>
<organism evidence="2 3">
    <name type="scientific">Aspergillus steynii IBT 23096</name>
    <dbReference type="NCBI Taxonomy" id="1392250"/>
    <lineage>
        <taxon>Eukaryota</taxon>
        <taxon>Fungi</taxon>
        <taxon>Dikarya</taxon>
        <taxon>Ascomycota</taxon>
        <taxon>Pezizomycotina</taxon>
        <taxon>Eurotiomycetes</taxon>
        <taxon>Eurotiomycetidae</taxon>
        <taxon>Eurotiales</taxon>
        <taxon>Aspergillaceae</taxon>
        <taxon>Aspergillus</taxon>
        <taxon>Aspergillus subgen. Circumdati</taxon>
    </lineage>
</organism>
<evidence type="ECO:0000313" key="2">
    <source>
        <dbReference type="EMBL" id="PLB53223.1"/>
    </source>
</evidence>
<feature type="compositionally biased region" description="Acidic residues" evidence="1">
    <location>
        <begin position="580"/>
        <end position="590"/>
    </location>
</feature>
<proteinExistence type="predicted"/>
<feature type="compositionally biased region" description="Basic and acidic residues" evidence="1">
    <location>
        <begin position="383"/>
        <end position="393"/>
    </location>
</feature>
<dbReference type="VEuPathDB" id="FungiDB:P170DRAFT_434927"/>
<feature type="compositionally biased region" description="Basic and acidic residues" evidence="1">
    <location>
        <begin position="346"/>
        <end position="359"/>
    </location>
</feature>
<keyword evidence="3" id="KW-1185">Reference proteome</keyword>
<feature type="compositionally biased region" description="Basic and acidic residues" evidence="1">
    <location>
        <begin position="527"/>
        <end position="547"/>
    </location>
</feature>
<dbReference type="STRING" id="1392250.A0A2I2GK18"/>
<feature type="compositionally biased region" description="Polar residues" evidence="1">
    <location>
        <begin position="131"/>
        <end position="140"/>
    </location>
</feature>
<dbReference type="AlphaFoldDB" id="A0A2I2GK18"/>
<feature type="region of interest" description="Disordered" evidence="1">
    <location>
        <begin position="1"/>
        <end position="214"/>
    </location>
</feature>
<feature type="compositionally biased region" description="Basic and acidic residues" evidence="1">
    <location>
        <begin position="158"/>
        <end position="173"/>
    </location>
</feature>
<comment type="caution">
    <text evidence="2">The sequence shown here is derived from an EMBL/GenBank/DDBJ whole genome shotgun (WGS) entry which is preliminary data.</text>
</comment>
<feature type="compositionally biased region" description="Acidic residues" evidence="1">
    <location>
        <begin position="852"/>
        <end position="865"/>
    </location>
</feature>
<evidence type="ECO:0000313" key="3">
    <source>
        <dbReference type="Proteomes" id="UP000234275"/>
    </source>
</evidence>
<feature type="compositionally biased region" description="Polar residues" evidence="1">
    <location>
        <begin position="60"/>
        <end position="69"/>
    </location>
</feature>
<feature type="compositionally biased region" description="Basic and acidic residues" evidence="1">
    <location>
        <begin position="564"/>
        <end position="574"/>
    </location>
</feature>
<feature type="compositionally biased region" description="Acidic residues" evidence="1">
    <location>
        <begin position="831"/>
        <end position="844"/>
    </location>
</feature>
<feature type="region of interest" description="Disordered" evidence="1">
    <location>
        <begin position="811"/>
        <end position="932"/>
    </location>
</feature>
<feature type="compositionally biased region" description="Low complexity" evidence="1">
    <location>
        <begin position="181"/>
        <end position="206"/>
    </location>
</feature>
<feature type="compositionally biased region" description="Basic and acidic residues" evidence="1">
    <location>
        <begin position="70"/>
        <end position="89"/>
    </location>
</feature>
<feature type="compositionally biased region" description="Low complexity" evidence="1">
    <location>
        <begin position="1063"/>
        <end position="1072"/>
    </location>
</feature>
<feature type="region of interest" description="Disordered" evidence="1">
    <location>
        <begin position="1049"/>
        <end position="1072"/>
    </location>
</feature>
<dbReference type="RefSeq" id="XP_024708525.1">
    <property type="nucleotide sequence ID" value="XM_024848834.1"/>
</dbReference>
<evidence type="ECO:0008006" key="4">
    <source>
        <dbReference type="Google" id="ProtNLM"/>
    </source>
</evidence>
<accession>A0A2I2GK18</accession>
<reference evidence="2 3" key="1">
    <citation type="submission" date="2016-12" db="EMBL/GenBank/DDBJ databases">
        <title>The genomes of Aspergillus section Nigri reveals drivers in fungal speciation.</title>
        <authorList>
            <consortium name="DOE Joint Genome Institute"/>
            <person name="Vesth T.C."/>
            <person name="Nybo J."/>
            <person name="Theobald S."/>
            <person name="Brandl J."/>
            <person name="Frisvad J.C."/>
            <person name="Nielsen K.F."/>
            <person name="Lyhne E.K."/>
            <person name="Kogle M.E."/>
            <person name="Kuo A."/>
            <person name="Riley R."/>
            <person name="Clum A."/>
            <person name="Nolan M."/>
            <person name="Lipzen A."/>
            <person name="Salamov A."/>
            <person name="Henrissat B."/>
            <person name="Wiebenga A."/>
            <person name="De Vries R.P."/>
            <person name="Grigoriev I.V."/>
            <person name="Mortensen U.H."/>
            <person name="Andersen M.R."/>
            <person name="Baker S.E."/>
        </authorList>
    </citation>
    <scope>NUCLEOTIDE SEQUENCE [LARGE SCALE GENOMIC DNA]</scope>
    <source>
        <strain evidence="2 3">IBT 23096</strain>
    </source>
</reference>
<dbReference type="Proteomes" id="UP000234275">
    <property type="component" value="Unassembled WGS sequence"/>
</dbReference>
<dbReference type="OrthoDB" id="3946221at2759"/>
<feature type="compositionally biased region" description="Acidic residues" evidence="1">
    <location>
        <begin position="416"/>
        <end position="426"/>
    </location>
</feature>
<feature type="compositionally biased region" description="Acidic residues" evidence="1">
    <location>
        <begin position="874"/>
        <end position="890"/>
    </location>
</feature>
<sequence>MANGSGHWGSTPSKMPSPSHERKIISPDNTLYAGHTPMPPRTYPTPTASSLDEEKRESAPSDNPTTNGDLRQDESHPTDGPTDEQREFDSIIESEGFSMVSLDTLPSAKQHGLEGNGDSKIGKSALRRVWNQDTIGSLQRKTSKQESDAGSNPRSRQSSKELRTRQSSKEPRTRHSRQSSHKPGSSSGKPKPAKSLSPPATSAPKSTIQKGPLSRLARMIRLGVALEGTMRHAYESPGIMATPHIPNSGDQVSDMNASRKRMEILFSSFNPEMHHELRGALRFGHELARRKRQAEKETARPRKATKSPTMDTPRAKGRDSAQPSATPLQQINSNRRPQSPSTMMKRRMEEWQKEREAISREIQMANTSQVIVIDSDDGGSRGPDSEYDAREPSVEQEQDQEPEFDRAAPFEALADPADDFSDDGVDAVDQNHYDDQLNGHYQDQSPGRYQDEYQFQDQDHDQYHQDPNQEEDLHEHHEPESEHPHQSPSQGLDIMDDQYYRDLDLGVDNDDYDHYRELDLGPDSNDESDRGFDLARGTNEDQYRDPGQDQDVNDVQYPDLAQDQDGHEDQHQDQDQYGGSEEDDDDEDIWQQEAHNQSAHSHRSPATYGKQNDMAAGQGSSPWKNDLTTTPGEQGESSPDYWITKREKVPFLGQSRVRQLREQDVDLSNLYRAENTPRRSRYYQGTSSPMSAAKRRPAQSSPSTKASQHDDDVHGYVPENELQSDGFLASSPRLSDDEAFQVDPTTRHENAWQLALAQRDERGNEGIPDAAVTDQPSAHETHGITPERPPASAELPASSLFRRIASLTPGWLKAPIRRSPKRPSPPVREESSEDEEPEQAEEAEAAAVAPEDKEEDEEEEDEELPVEPASFAGEVDDEPDGEIQDNQEMEETPRPPYQVARASHERHSSATPRPGQMLDHEHASPDVGTKGDTYERPFPLAVSGYFSDDHYAFLRRLYRLAKSYPERFPYHSSAQRTGIIGDWIWTSDGVHGVPITERQFAIIDRFVQELAKADLQAGGTGQVGWTEADVHRRLISIIIGEEIRKERKAGMHKGPWGAESSRSRATATRSWR</sequence>
<dbReference type="GeneID" id="36556533"/>
<feature type="compositionally biased region" description="Polar residues" evidence="1">
    <location>
        <begin position="618"/>
        <end position="637"/>
    </location>
</feature>
<dbReference type="EMBL" id="MSFO01000002">
    <property type="protein sequence ID" value="PLB53223.1"/>
    <property type="molecule type" value="Genomic_DNA"/>
</dbReference>
<feature type="compositionally biased region" description="Polar residues" evidence="1">
    <location>
        <begin position="321"/>
        <end position="342"/>
    </location>
</feature>
<name>A0A2I2GK18_9EURO</name>